<dbReference type="Pfam" id="PF14253">
    <property type="entry name" value="AbiH"/>
    <property type="match status" value="1"/>
</dbReference>
<comment type="caution">
    <text evidence="1">The sequence shown here is derived from an EMBL/GenBank/DDBJ whole genome shotgun (WGS) entry which is preliminary data.</text>
</comment>
<proteinExistence type="predicted"/>
<keyword evidence="2" id="KW-1185">Reference proteome</keyword>
<dbReference type="EMBL" id="JBHSAS010000006">
    <property type="protein sequence ID" value="MFC4027215.1"/>
    <property type="molecule type" value="Genomic_DNA"/>
</dbReference>
<organism evidence="1 2">
    <name type="scientific">Zunongwangia endophytica</name>
    <dbReference type="NCBI Taxonomy" id="1808945"/>
    <lineage>
        <taxon>Bacteria</taxon>
        <taxon>Pseudomonadati</taxon>
        <taxon>Bacteroidota</taxon>
        <taxon>Flavobacteriia</taxon>
        <taxon>Flavobacteriales</taxon>
        <taxon>Flavobacteriaceae</taxon>
        <taxon>Zunongwangia</taxon>
    </lineage>
</organism>
<evidence type="ECO:0000313" key="2">
    <source>
        <dbReference type="Proteomes" id="UP001595793"/>
    </source>
</evidence>
<reference evidence="2" key="1">
    <citation type="journal article" date="2019" name="Int. J. Syst. Evol. Microbiol.">
        <title>The Global Catalogue of Microorganisms (GCM) 10K type strain sequencing project: providing services to taxonomists for standard genome sequencing and annotation.</title>
        <authorList>
            <consortium name="The Broad Institute Genomics Platform"/>
            <consortium name="The Broad Institute Genome Sequencing Center for Infectious Disease"/>
            <person name="Wu L."/>
            <person name="Ma J."/>
        </authorList>
    </citation>
    <scope>NUCLEOTIDE SEQUENCE [LARGE SCALE GENOMIC DNA]</scope>
    <source>
        <strain evidence="2">CECT 9128</strain>
    </source>
</reference>
<accession>A0ABV8H4Z2</accession>
<dbReference type="Proteomes" id="UP001595793">
    <property type="component" value="Unassembled WGS sequence"/>
</dbReference>
<evidence type="ECO:0000313" key="1">
    <source>
        <dbReference type="EMBL" id="MFC4027215.1"/>
    </source>
</evidence>
<dbReference type="InterPro" id="IPR025935">
    <property type="entry name" value="AbiH"/>
</dbReference>
<gene>
    <name evidence="1" type="ORF">ACFOS1_07350</name>
</gene>
<sequence length="361" mass="42367">MFEHKNILILIGNGFDIANGMETKFSDFANNYLDKIIIPELIRVRKGDCDKSLILSDPFFKNWNAKGTYNLPNKSYLSLWNSYDNHDMIRNEILNDYKKLNLILRNKFLAKLYSTESKNWFDIENLYFKNLIGLKKSVSVPGSSIKPLQNLNVNFNEVKTAVIDYLANIEVELDRSIAGFIQHHLEDLENLYFLNFNYTSTVLNYKHHIRTLQGCVINHIHGDFSRREDIVFGYGNDQNSEYQEIKSLEIDEFLRYFKTFDYLNNSHYDHLHNEFLNKYENFEVVVLGHSLGQTDKTLLSEIFNSASCKKIHFFKRSDLAHEPSLVRQNFRELGYAASRIINSEADLRNKVVNFEDSKYFP</sequence>
<name>A0ABV8H4Z2_9FLAO</name>
<protein>
    <submittedName>
        <fullName evidence="1">AbiH family protein</fullName>
    </submittedName>
</protein>
<dbReference type="RefSeq" id="WP_290234698.1">
    <property type="nucleotide sequence ID" value="NZ_JAUFPZ010000002.1"/>
</dbReference>